<dbReference type="PANTHER" id="PTHR37309">
    <property type="entry name" value="SLR0284 PROTEIN"/>
    <property type="match status" value="1"/>
</dbReference>
<dbReference type="InterPro" id="IPR007165">
    <property type="entry name" value="Phage_holin_4_2"/>
</dbReference>
<keyword evidence="1" id="KW-1133">Transmembrane helix</keyword>
<sequence>MEVFMYFLQRIIINALVFLATAGFFPQYFHVSSVWVSLIAAIVLGVLNMVVKPILIILSLPITIMSLGIFYFVINGLMLELTSKLIGANFQFSNFGAAILVALILSGVNLVITNHYKFK</sequence>
<feature type="transmembrane region" description="Helical" evidence="1">
    <location>
        <begin position="7"/>
        <end position="25"/>
    </location>
</feature>
<feature type="transmembrane region" description="Helical" evidence="1">
    <location>
        <begin position="54"/>
        <end position="74"/>
    </location>
</feature>
<evidence type="ECO:0000313" key="3">
    <source>
        <dbReference type="Proteomes" id="UP000051451"/>
    </source>
</evidence>
<keyword evidence="1" id="KW-0812">Transmembrane</keyword>
<dbReference type="Pfam" id="PF04020">
    <property type="entry name" value="Phage_holin_4_2"/>
    <property type="match status" value="1"/>
</dbReference>
<dbReference type="Proteomes" id="UP000051451">
    <property type="component" value="Unassembled WGS sequence"/>
</dbReference>
<gene>
    <name evidence="2" type="ORF">FC89_GL000712</name>
</gene>
<proteinExistence type="predicted"/>
<evidence type="ECO:0000256" key="1">
    <source>
        <dbReference type="SAM" id="Phobius"/>
    </source>
</evidence>
<reference evidence="2 3" key="1">
    <citation type="journal article" date="2015" name="Genome Announc.">
        <title>Expanding the biotechnology potential of lactobacilli through comparative genomics of 213 strains and associated genera.</title>
        <authorList>
            <person name="Sun Z."/>
            <person name="Harris H.M."/>
            <person name="McCann A."/>
            <person name="Guo C."/>
            <person name="Argimon S."/>
            <person name="Zhang W."/>
            <person name="Yang X."/>
            <person name="Jeffery I.B."/>
            <person name="Cooney J.C."/>
            <person name="Kagawa T.F."/>
            <person name="Liu W."/>
            <person name="Song Y."/>
            <person name="Salvetti E."/>
            <person name="Wrobel A."/>
            <person name="Rasinkangas P."/>
            <person name="Parkhill J."/>
            <person name="Rea M.C."/>
            <person name="O'Sullivan O."/>
            <person name="Ritari J."/>
            <person name="Douillard F.P."/>
            <person name="Paul Ross R."/>
            <person name="Yang R."/>
            <person name="Briner A.E."/>
            <person name="Felis G.E."/>
            <person name="de Vos W.M."/>
            <person name="Barrangou R."/>
            <person name="Klaenhammer T.R."/>
            <person name="Caufield P.W."/>
            <person name="Cui Y."/>
            <person name="Zhang H."/>
            <person name="O'Toole P.W."/>
        </authorList>
    </citation>
    <scope>NUCLEOTIDE SEQUENCE [LARGE SCALE GENOMIC DNA]</scope>
    <source>
        <strain evidence="2 3">DSM 18630</strain>
    </source>
</reference>
<dbReference type="PATRIC" id="fig|1423750.3.peg.733"/>
<dbReference type="EMBL" id="AZGB01000015">
    <property type="protein sequence ID" value="KRM06562.1"/>
    <property type="molecule type" value="Genomic_DNA"/>
</dbReference>
<feature type="transmembrane region" description="Helical" evidence="1">
    <location>
        <begin position="31"/>
        <end position="47"/>
    </location>
</feature>
<keyword evidence="3" id="KW-1185">Reference proteome</keyword>
<feature type="transmembrane region" description="Helical" evidence="1">
    <location>
        <begin position="94"/>
        <end position="112"/>
    </location>
</feature>
<protein>
    <submittedName>
        <fullName evidence="2">Integral inner membrane protein</fullName>
    </submittedName>
</protein>
<keyword evidence="1" id="KW-0472">Membrane</keyword>
<dbReference type="STRING" id="1423750.FC89_GL000712"/>
<organism evidence="2 3">
    <name type="scientific">Liquorilactobacillus ghanensis DSM 18630</name>
    <dbReference type="NCBI Taxonomy" id="1423750"/>
    <lineage>
        <taxon>Bacteria</taxon>
        <taxon>Bacillati</taxon>
        <taxon>Bacillota</taxon>
        <taxon>Bacilli</taxon>
        <taxon>Lactobacillales</taxon>
        <taxon>Lactobacillaceae</taxon>
        <taxon>Liquorilactobacillus</taxon>
    </lineage>
</organism>
<name>A0A0R1VLW7_9LACO</name>
<dbReference type="PANTHER" id="PTHR37309:SF1">
    <property type="entry name" value="SLR0284 PROTEIN"/>
    <property type="match status" value="1"/>
</dbReference>
<accession>A0A0R1VLW7</accession>
<evidence type="ECO:0000313" key="2">
    <source>
        <dbReference type="EMBL" id="KRM06562.1"/>
    </source>
</evidence>
<dbReference type="AlphaFoldDB" id="A0A0R1VLW7"/>
<comment type="caution">
    <text evidence="2">The sequence shown here is derived from an EMBL/GenBank/DDBJ whole genome shotgun (WGS) entry which is preliminary data.</text>
</comment>